<gene>
    <name evidence="1" type="ORF">F4556_003968</name>
</gene>
<dbReference type="InterPro" id="IPR045677">
    <property type="entry name" value="DUF6197"/>
</dbReference>
<dbReference type="Proteomes" id="UP000573327">
    <property type="component" value="Unassembled WGS sequence"/>
</dbReference>
<name>A0A7W7WIQ5_9ACTN</name>
<dbReference type="AlphaFoldDB" id="A0A7W7WIQ5"/>
<proteinExistence type="predicted"/>
<accession>A0A7W7WIQ5</accession>
<evidence type="ECO:0000313" key="2">
    <source>
        <dbReference type="Proteomes" id="UP000573327"/>
    </source>
</evidence>
<sequence>MKSPHKPLILPPLLTVDSSDLVAEIEAYLASSPARPELPYVCPLGSVRQPWYAEYRPPAATLLDRLLRRPPAPTRVGIAGHLTLTSRYLAAAGWVQGTMWDAEGRVCLLGAQAAVLAHGFGSPADARRARIQVMEVLHAGGHPVSSPDEYNDDPATRQADVHRVLDRAAARARTLGI</sequence>
<reference evidence="1 2" key="1">
    <citation type="submission" date="2020-08" db="EMBL/GenBank/DDBJ databases">
        <title>Sequencing the genomes of 1000 actinobacteria strains.</title>
        <authorList>
            <person name="Klenk H.-P."/>
        </authorList>
    </citation>
    <scope>NUCLEOTIDE SEQUENCE [LARGE SCALE GENOMIC DNA]</scope>
    <source>
        <strain evidence="1 2">DSM 44786</strain>
    </source>
</reference>
<evidence type="ECO:0000313" key="1">
    <source>
        <dbReference type="EMBL" id="MBB4948433.1"/>
    </source>
</evidence>
<comment type="caution">
    <text evidence="1">The sequence shown here is derived from an EMBL/GenBank/DDBJ whole genome shotgun (WGS) entry which is preliminary data.</text>
</comment>
<organism evidence="1 2">
    <name type="scientific">Kitasatospora gansuensis</name>
    <dbReference type="NCBI Taxonomy" id="258050"/>
    <lineage>
        <taxon>Bacteria</taxon>
        <taxon>Bacillati</taxon>
        <taxon>Actinomycetota</taxon>
        <taxon>Actinomycetes</taxon>
        <taxon>Kitasatosporales</taxon>
        <taxon>Streptomycetaceae</taxon>
        <taxon>Kitasatospora</taxon>
    </lineage>
</organism>
<keyword evidence="2" id="KW-1185">Reference proteome</keyword>
<dbReference type="EMBL" id="JACHJR010000001">
    <property type="protein sequence ID" value="MBB4948433.1"/>
    <property type="molecule type" value="Genomic_DNA"/>
</dbReference>
<dbReference type="Pfam" id="PF19698">
    <property type="entry name" value="DUF6197"/>
    <property type="match status" value="1"/>
</dbReference>
<protein>
    <submittedName>
        <fullName evidence="1">Uncharacterized protein</fullName>
    </submittedName>
</protein>
<dbReference type="RefSeq" id="WP_184918035.1">
    <property type="nucleotide sequence ID" value="NZ_JACHJR010000001.1"/>
</dbReference>